<name>A0AAW2FA66_9HYME</name>
<sequence>MRFLRKRLGIPVSARCVGSSAGIKAKWRSGLARDGRDRRLRTENSRRTHLKQIKNSNYFHAAI</sequence>
<reference evidence="1 2" key="1">
    <citation type="submission" date="2023-03" db="EMBL/GenBank/DDBJ databases">
        <title>High recombination rates correlate with genetic variation in Cardiocondyla obscurior ants.</title>
        <authorList>
            <person name="Errbii M."/>
        </authorList>
    </citation>
    <scope>NUCLEOTIDE SEQUENCE [LARGE SCALE GENOMIC DNA]</scope>
    <source>
        <strain evidence="1">Alpha-2009</strain>
        <tissue evidence="1">Whole body</tissue>
    </source>
</reference>
<evidence type="ECO:0000313" key="1">
    <source>
        <dbReference type="EMBL" id="KAL0111406.1"/>
    </source>
</evidence>
<evidence type="ECO:0008006" key="3">
    <source>
        <dbReference type="Google" id="ProtNLM"/>
    </source>
</evidence>
<accession>A0AAW2FA66</accession>
<protein>
    <recommendedName>
        <fullName evidence="3">Ribosomal protein L20</fullName>
    </recommendedName>
</protein>
<dbReference type="Proteomes" id="UP001430953">
    <property type="component" value="Unassembled WGS sequence"/>
</dbReference>
<gene>
    <name evidence="1" type="ORF">PUN28_012949</name>
</gene>
<evidence type="ECO:0000313" key="2">
    <source>
        <dbReference type="Proteomes" id="UP001430953"/>
    </source>
</evidence>
<proteinExistence type="predicted"/>
<keyword evidence="2" id="KW-1185">Reference proteome</keyword>
<dbReference type="AlphaFoldDB" id="A0AAW2FA66"/>
<comment type="caution">
    <text evidence="1">The sequence shown here is derived from an EMBL/GenBank/DDBJ whole genome shotgun (WGS) entry which is preliminary data.</text>
</comment>
<organism evidence="1 2">
    <name type="scientific">Cardiocondyla obscurior</name>
    <dbReference type="NCBI Taxonomy" id="286306"/>
    <lineage>
        <taxon>Eukaryota</taxon>
        <taxon>Metazoa</taxon>
        <taxon>Ecdysozoa</taxon>
        <taxon>Arthropoda</taxon>
        <taxon>Hexapoda</taxon>
        <taxon>Insecta</taxon>
        <taxon>Pterygota</taxon>
        <taxon>Neoptera</taxon>
        <taxon>Endopterygota</taxon>
        <taxon>Hymenoptera</taxon>
        <taxon>Apocrita</taxon>
        <taxon>Aculeata</taxon>
        <taxon>Formicoidea</taxon>
        <taxon>Formicidae</taxon>
        <taxon>Myrmicinae</taxon>
        <taxon>Cardiocondyla</taxon>
    </lineage>
</organism>
<dbReference type="EMBL" id="JADYXP020000013">
    <property type="protein sequence ID" value="KAL0111406.1"/>
    <property type="molecule type" value="Genomic_DNA"/>
</dbReference>